<reference evidence="1" key="2">
    <citation type="submission" date="2020-11" db="EMBL/GenBank/DDBJ databases">
        <authorList>
            <person name="McCartney M.A."/>
            <person name="Auch B."/>
            <person name="Kono T."/>
            <person name="Mallez S."/>
            <person name="Becker A."/>
            <person name="Gohl D.M."/>
            <person name="Silverstein K.A.T."/>
            <person name="Koren S."/>
            <person name="Bechman K.B."/>
            <person name="Herman A."/>
            <person name="Abrahante J.E."/>
            <person name="Garbe J."/>
        </authorList>
    </citation>
    <scope>NUCLEOTIDE SEQUENCE</scope>
    <source>
        <strain evidence="1">Duluth1</strain>
        <tissue evidence="1">Whole animal</tissue>
    </source>
</reference>
<name>A0A9D4JCN5_DREPO</name>
<proteinExistence type="predicted"/>
<gene>
    <name evidence="1" type="ORF">DPMN_136436</name>
</gene>
<reference evidence="1" key="1">
    <citation type="journal article" date="2019" name="bioRxiv">
        <title>The Genome of the Zebra Mussel, Dreissena polymorpha: A Resource for Invasive Species Research.</title>
        <authorList>
            <person name="McCartney M.A."/>
            <person name="Auch B."/>
            <person name="Kono T."/>
            <person name="Mallez S."/>
            <person name="Zhang Y."/>
            <person name="Obille A."/>
            <person name="Becker A."/>
            <person name="Abrahante J.E."/>
            <person name="Garbe J."/>
            <person name="Badalamenti J.P."/>
            <person name="Herman A."/>
            <person name="Mangelson H."/>
            <person name="Liachko I."/>
            <person name="Sullivan S."/>
            <person name="Sone E.D."/>
            <person name="Koren S."/>
            <person name="Silverstein K.A.T."/>
            <person name="Beckman K.B."/>
            <person name="Gohl D.M."/>
        </authorList>
    </citation>
    <scope>NUCLEOTIDE SEQUENCE</scope>
    <source>
        <strain evidence="1">Duluth1</strain>
        <tissue evidence="1">Whole animal</tissue>
    </source>
</reference>
<evidence type="ECO:0000313" key="1">
    <source>
        <dbReference type="EMBL" id="KAH3808086.1"/>
    </source>
</evidence>
<protein>
    <submittedName>
        <fullName evidence="1">Uncharacterized protein</fullName>
    </submittedName>
</protein>
<evidence type="ECO:0000313" key="2">
    <source>
        <dbReference type="Proteomes" id="UP000828390"/>
    </source>
</evidence>
<comment type="caution">
    <text evidence="1">The sequence shown here is derived from an EMBL/GenBank/DDBJ whole genome shotgun (WGS) entry which is preliminary data.</text>
</comment>
<dbReference type="AlphaFoldDB" id="A0A9D4JCN5"/>
<dbReference type="EMBL" id="JAIWYP010000006">
    <property type="protein sequence ID" value="KAH3808086.1"/>
    <property type="molecule type" value="Genomic_DNA"/>
</dbReference>
<sequence>MHSPSKTLQMTSKLTGIGMPDLVNLSHLKHPQVFFSIRMVSSTRLDSMPRISIRLWQEMENTMIGDCLEDLRWFCTIRSVFPAQQQWKIWKVKLS</sequence>
<organism evidence="1 2">
    <name type="scientific">Dreissena polymorpha</name>
    <name type="common">Zebra mussel</name>
    <name type="synonym">Mytilus polymorpha</name>
    <dbReference type="NCBI Taxonomy" id="45954"/>
    <lineage>
        <taxon>Eukaryota</taxon>
        <taxon>Metazoa</taxon>
        <taxon>Spiralia</taxon>
        <taxon>Lophotrochozoa</taxon>
        <taxon>Mollusca</taxon>
        <taxon>Bivalvia</taxon>
        <taxon>Autobranchia</taxon>
        <taxon>Heteroconchia</taxon>
        <taxon>Euheterodonta</taxon>
        <taxon>Imparidentia</taxon>
        <taxon>Neoheterodontei</taxon>
        <taxon>Myida</taxon>
        <taxon>Dreissenoidea</taxon>
        <taxon>Dreissenidae</taxon>
        <taxon>Dreissena</taxon>
    </lineage>
</organism>
<dbReference type="Proteomes" id="UP000828390">
    <property type="component" value="Unassembled WGS sequence"/>
</dbReference>
<accession>A0A9D4JCN5</accession>
<keyword evidence="2" id="KW-1185">Reference proteome</keyword>